<dbReference type="PANTHER" id="PTHR21736:SF38">
    <property type="entry name" value="PROTEIN OBERON 3"/>
    <property type="match status" value="1"/>
</dbReference>
<feature type="compositionally biased region" description="Polar residues" evidence="8">
    <location>
        <begin position="191"/>
        <end position="211"/>
    </location>
</feature>
<gene>
    <name evidence="11" type="ORF">H6P81_001841</name>
</gene>
<proteinExistence type="predicted"/>
<evidence type="ECO:0000256" key="1">
    <source>
        <dbReference type="ARBA" id="ARBA00004123"/>
    </source>
</evidence>
<dbReference type="GO" id="GO:0010078">
    <property type="term" value="P:maintenance of root meristem identity"/>
    <property type="evidence" value="ECO:0007669"/>
    <property type="project" value="TreeGrafter"/>
</dbReference>
<evidence type="ECO:0008006" key="13">
    <source>
        <dbReference type="Google" id="ProtNLM"/>
    </source>
</evidence>
<accession>A0AAV7F8Q1</accession>
<dbReference type="Pfam" id="PF16312">
    <property type="entry name" value="Oberon_cc"/>
    <property type="match status" value="1"/>
</dbReference>
<evidence type="ECO:0000313" key="12">
    <source>
        <dbReference type="Proteomes" id="UP000825729"/>
    </source>
</evidence>
<feature type="region of interest" description="Disordered" evidence="8">
    <location>
        <begin position="174"/>
        <end position="211"/>
    </location>
</feature>
<name>A0AAV7F8Q1_ARIFI</name>
<evidence type="ECO:0000256" key="8">
    <source>
        <dbReference type="SAM" id="MobiDB-lite"/>
    </source>
</evidence>
<keyword evidence="4" id="KW-0862">Zinc</keyword>
<evidence type="ECO:0000256" key="4">
    <source>
        <dbReference type="ARBA" id="ARBA00022833"/>
    </source>
</evidence>
<evidence type="ECO:0000259" key="10">
    <source>
        <dbReference type="Pfam" id="PF16312"/>
    </source>
</evidence>
<dbReference type="Proteomes" id="UP000825729">
    <property type="component" value="Unassembled WGS sequence"/>
</dbReference>
<keyword evidence="2" id="KW-0479">Metal-binding</keyword>
<evidence type="ECO:0000256" key="6">
    <source>
        <dbReference type="ARBA" id="ARBA00023242"/>
    </source>
</evidence>
<evidence type="ECO:0000259" key="9">
    <source>
        <dbReference type="Pfam" id="PF07227"/>
    </source>
</evidence>
<dbReference type="InterPro" id="IPR032881">
    <property type="entry name" value="Oberon-like_PHD"/>
</dbReference>
<comment type="caution">
    <text evidence="11">The sequence shown here is derived from an EMBL/GenBank/DDBJ whole genome shotgun (WGS) entry which is preliminary data.</text>
</comment>
<organism evidence="11 12">
    <name type="scientific">Aristolochia fimbriata</name>
    <name type="common">White veined hardy Dutchman's pipe vine</name>
    <dbReference type="NCBI Taxonomy" id="158543"/>
    <lineage>
        <taxon>Eukaryota</taxon>
        <taxon>Viridiplantae</taxon>
        <taxon>Streptophyta</taxon>
        <taxon>Embryophyta</taxon>
        <taxon>Tracheophyta</taxon>
        <taxon>Spermatophyta</taxon>
        <taxon>Magnoliopsida</taxon>
        <taxon>Magnoliidae</taxon>
        <taxon>Piperales</taxon>
        <taxon>Aristolochiaceae</taxon>
        <taxon>Aristolochia</taxon>
    </lineage>
</organism>
<dbReference type="Pfam" id="PF07227">
    <property type="entry name" value="PHD_Oberon"/>
    <property type="match status" value="1"/>
</dbReference>
<protein>
    <recommendedName>
        <fullName evidence="13">Protein OBERON 3</fullName>
    </recommendedName>
</protein>
<feature type="coiled-coil region" evidence="7">
    <location>
        <begin position="682"/>
        <end position="778"/>
    </location>
</feature>
<dbReference type="GO" id="GO:0010492">
    <property type="term" value="P:maintenance of shoot apical meristem identity"/>
    <property type="evidence" value="ECO:0007669"/>
    <property type="project" value="TreeGrafter"/>
</dbReference>
<dbReference type="PRINTS" id="PR01544">
    <property type="entry name" value="ARATH130DUF"/>
</dbReference>
<feature type="compositionally biased region" description="Polar residues" evidence="8">
    <location>
        <begin position="1"/>
        <end position="12"/>
    </location>
</feature>
<keyword evidence="6" id="KW-0539">Nucleus</keyword>
<dbReference type="InterPro" id="IPR004082">
    <property type="entry name" value="OBERON"/>
</dbReference>
<dbReference type="GO" id="GO:0010071">
    <property type="term" value="P:root meristem specification"/>
    <property type="evidence" value="ECO:0007669"/>
    <property type="project" value="TreeGrafter"/>
</dbReference>
<evidence type="ECO:0000256" key="5">
    <source>
        <dbReference type="ARBA" id="ARBA00023054"/>
    </source>
</evidence>
<sequence length="780" mass="86986">MFVRSNDLSNGFSPGPENLPTKPKSSVPVAVHDLEDRDERSGFLEVARRLMPESDAGNSVFGSKASKMSSQELTLSYLCDNPKLGVPEKEGSGKNLIGSLERGRCKGKEVASDSPGDDHRWVERDFLQLNENKGGSKRGVLCGDDENDGLNCEKKPKIEALNLSLALPDVSLSLTSSNPVPNPDPPKKTHSLQSWAPSTNNTRTSSDDFTASRSYSMSHQFSHNPSCSLTRNSTENYEYSIGSHRRENDQIWYGGEGTNGSVHSRFKPVENGVNFSNHTTRNNNLYRTASSENHSFFPSELPARPRKDTVSADSRGKALVSSDTRPDKILRDIVSESIPIMAQILKEVTNETLESAKEYLKSLLVGSEKGDEFANLQRRLERRSDLTVGVLSKCHKFQLDVLTTIKTGIVDYILGKTVTPAAELIEILLLSRCRNINCKSVLPVDDCDCKICSTKKGFCSNCMCPICMNFDCASNTCSWVGCDVCSHWCHAICGIQMNLIRTGQSSKGSTGTTDMQFNCLGCGHASELFGFVREAFMSCAKSWGLETLIKELDCVRKIFQPSTDLKGKELHGKAEELLSKLEKKSITASDACVDILQFFKYGGAEFSNSGSSSKELAQMVGPGPRVEAALPPMSCPSSLTNISKDTQHMFPSKKEYLEKKLEPELRYGNPKKDDFDSLETIVRIKEAEARMFQNKADDARREAEGYRQLVRVKSEKLEEDYTRKLAKLCLQETEERRRKKVEELKAQENLHCDYYKMKLRMEAEIAGLLERMEATKQQWV</sequence>
<feature type="domain" description="Oberon-like PHD finger" evidence="9">
    <location>
        <begin position="433"/>
        <end position="557"/>
    </location>
</feature>
<dbReference type="PANTHER" id="PTHR21736">
    <property type="entry name" value="VERNALIZATION-INSENSITIVE PROTEIN 3"/>
    <property type="match status" value="1"/>
</dbReference>
<dbReference type="InterPro" id="IPR047578">
    <property type="entry name" value="OBE1-like_PHD"/>
</dbReference>
<evidence type="ECO:0000256" key="3">
    <source>
        <dbReference type="ARBA" id="ARBA00022771"/>
    </source>
</evidence>
<dbReference type="CDD" id="cd15612">
    <property type="entry name" value="PHD_OBE1_like"/>
    <property type="match status" value="1"/>
</dbReference>
<dbReference type="AlphaFoldDB" id="A0AAV7F8Q1"/>
<keyword evidence="5 7" id="KW-0175">Coiled coil</keyword>
<dbReference type="GO" id="GO:0008270">
    <property type="term" value="F:zinc ion binding"/>
    <property type="evidence" value="ECO:0007669"/>
    <property type="project" value="UniProtKB-KW"/>
</dbReference>
<feature type="region of interest" description="Disordered" evidence="8">
    <location>
        <begin position="1"/>
        <end position="28"/>
    </location>
</feature>
<evidence type="ECO:0000256" key="2">
    <source>
        <dbReference type="ARBA" id="ARBA00022723"/>
    </source>
</evidence>
<dbReference type="EMBL" id="JAINDJ010000002">
    <property type="protein sequence ID" value="KAG9457333.1"/>
    <property type="molecule type" value="Genomic_DNA"/>
</dbReference>
<dbReference type="InterPro" id="IPR032535">
    <property type="entry name" value="Oberon_CC"/>
</dbReference>
<feature type="region of interest" description="Disordered" evidence="8">
    <location>
        <begin position="295"/>
        <end position="318"/>
    </location>
</feature>
<keyword evidence="12" id="KW-1185">Reference proteome</keyword>
<dbReference type="GO" id="GO:0010468">
    <property type="term" value="P:regulation of gene expression"/>
    <property type="evidence" value="ECO:0007669"/>
    <property type="project" value="TreeGrafter"/>
</dbReference>
<feature type="compositionally biased region" description="Basic and acidic residues" evidence="8">
    <location>
        <begin position="303"/>
        <end position="316"/>
    </location>
</feature>
<dbReference type="GO" id="GO:0005634">
    <property type="term" value="C:nucleus"/>
    <property type="evidence" value="ECO:0007669"/>
    <property type="project" value="UniProtKB-SubCell"/>
</dbReference>
<evidence type="ECO:0000256" key="7">
    <source>
        <dbReference type="SAM" id="Coils"/>
    </source>
</evidence>
<reference evidence="11 12" key="1">
    <citation type="submission" date="2021-07" db="EMBL/GenBank/DDBJ databases">
        <title>The Aristolochia fimbriata genome: insights into angiosperm evolution, floral development and chemical biosynthesis.</title>
        <authorList>
            <person name="Jiao Y."/>
        </authorList>
    </citation>
    <scope>NUCLEOTIDE SEQUENCE [LARGE SCALE GENOMIC DNA]</scope>
    <source>
        <strain evidence="11">IBCAS-2021</strain>
        <tissue evidence="11">Leaf</tissue>
    </source>
</reference>
<comment type="subcellular location">
    <subcellularLocation>
        <location evidence="1">Nucleus</location>
    </subcellularLocation>
</comment>
<keyword evidence="3" id="KW-0863">Zinc-finger</keyword>
<evidence type="ECO:0000313" key="11">
    <source>
        <dbReference type="EMBL" id="KAG9457333.1"/>
    </source>
</evidence>
<feature type="domain" description="Oberon coiled-coil region" evidence="10">
    <location>
        <begin position="658"/>
        <end position="769"/>
    </location>
</feature>